<evidence type="ECO:0000256" key="2">
    <source>
        <dbReference type="ARBA" id="ARBA00023015"/>
    </source>
</evidence>
<dbReference type="GO" id="GO:0003700">
    <property type="term" value="F:DNA-binding transcription factor activity"/>
    <property type="evidence" value="ECO:0007669"/>
    <property type="project" value="InterPro"/>
</dbReference>
<accession>A0A162CDG1</accession>
<dbReference type="InterPro" id="IPR000847">
    <property type="entry name" value="LysR_HTH_N"/>
</dbReference>
<keyword evidence="2" id="KW-0805">Transcription regulation</keyword>
<dbReference type="Pfam" id="PF00126">
    <property type="entry name" value="HTH_1"/>
    <property type="match status" value="1"/>
</dbReference>
<sequence>MELRHLRYFVAVAKELNFTRAAAKLHTSQPSLSSQIKDLEECVGVPLLMRNRRKVAITAAGELFLKEAISILDMAEKAKIKARQAMQTENSITIGFVPSAEVNVLPEVLPLLRLEHPNMQIELRSVVTTKQESQILDGQLDVGFMRNPIISPVVERMVVLSEPLIVMLPASHPLVSQPVISPSMLDGQDFIATDPLYSGSLSPMVKDYLSSTKCQPNIVQTSNNILVTMNLVGMGLGLSICPGYMEKFNPGNVVFRPLQGKVPRLDLIMAWNKENQIPALQELISIVKSKFDAPDLIKFI</sequence>
<dbReference type="GO" id="GO:0003677">
    <property type="term" value="F:DNA binding"/>
    <property type="evidence" value="ECO:0007669"/>
    <property type="project" value="UniProtKB-KW"/>
</dbReference>
<evidence type="ECO:0000256" key="1">
    <source>
        <dbReference type="ARBA" id="ARBA00009437"/>
    </source>
</evidence>
<comment type="similarity">
    <text evidence="1">Belongs to the LysR transcriptional regulatory family.</text>
</comment>
<organism evidence="6">
    <name type="scientific">Vibrio parahaemolyticus</name>
    <dbReference type="NCBI Taxonomy" id="670"/>
    <lineage>
        <taxon>Bacteria</taxon>
        <taxon>Pseudomonadati</taxon>
        <taxon>Pseudomonadota</taxon>
        <taxon>Gammaproteobacteria</taxon>
        <taxon>Vibrionales</taxon>
        <taxon>Vibrionaceae</taxon>
        <taxon>Vibrio</taxon>
    </lineage>
</organism>
<dbReference type="PROSITE" id="PS50931">
    <property type="entry name" value="HTH_LYSR"/>
    <property type="match status" value="1"/>
</dbReference>
<dbReference type="SUPFAM" id="SSF46785">
    <property type="entry name" value="Winged helix' DNA-binding domain"/>
    <property type="match status" value="1"/>
</dbReference>
<dbReference type="RefSeq" id="WP_172686205.1">
    <property type="nucleotide sequence ID" value="NZ_KP791968.1"/>
</dbReference>
<keyword evidence="4" id="KW-0804">Transcription</keyword>
<dbReference type="EMBL" id="KP791968">
    <property type="protein sequence ID" value="AKD43675.1"/>
    <property type="molecule type" value="Genomic_DNA"/>
</dbReference>
<keyword evidence="6" id="KW-0614">Plasmid</keyword>
<dbReference type="InterPro" id="IPR036388">
    <property type="entry name" value="WH-like_DNA-bd_sf"/>
</dbReference>
<evidence type="ECO:0000259" key="5">
    <source>
        <dbReference type="PROSITE" id="PS50931"/>
    </source>
</evidence>
<dbReference type="GO" id="GO:0032993">
    <property type="term" value="C:protein-DNA complex"/>
    <property type="evidence" value="ECO:0007669"/>
    <property type="project" value="TreeGrafter"/>
</dbReference>
<name>A0A162CDG1_VIBPH</name>
<geneLocation type="plasmid" evidence="6">
    <name>pVPH2</name>
</geneLocation>
<dbReference type="Gene3D" id="1.10.10.10">
    <property type="entry name" value="Winged helix-like DNA-binding domain superfamily/Winged helix DNA-binding domain"/>
    <property type="match status" value="1"/>
</dbReference>
<dbReference type="FunFam" id="1.10.10.10:FF:000001">
    <property type="entry name" value="LysR family transcriptional regulator"/>
    <property type="match status" value="1"/>
</dbReference>
<dbReference type="Pfam" id="PF03466">
    <property type="entry name" value="LysR_substrate"/>
    <property type="match status" value="1"/>
</dbReference>
<dbReference type="PRINTS" id="PR00039">
    <property type="entry name" value="HTHLYSR"/>
</dbReference>
<feature type="domain" description="HTH lysR-type" evidence="5">
    <location>
        <begin position="1"/>
        <end position="58"/>
    </location>
</feature>
<evidence type="ECO:0000256" key="4">
    <source>
        <dbReference type="ARBA" id="ARBA00023163"/>
    </source>
</evidence>
<evidence type="ECO:0000313" key="6">
    <source>
        <dbReference type="EMBL" id="AKD43675.1"/>
    </source>
</evidence>
<dbReference type="Gene3D" id="3.40.190.10">
    <property type="entry name" value="Periplasmic binding protein-like II"/>
    <property type="match status" value="2"/>
</dbReference>
<keyword evidence="3" id="KW-0238">DNA-binding</keyword>
<dbReference type="InterPro" id="IPR036390">
    <property type="entry name" value="WH_DNA-bd_sf"/>
</dbReference>
<evidence type="ECO:0000256" key="3">
    <source>
        <dbReference type="ARBA" id="ARBA00023125"/>
    </source>
</evidence>
<dbReference type="PANTHER" id="PTHR30346">
    <property type="entry name" value="TRANSCRIPTIONAL DUAL REGULATOR HCAR-RELATED"/>
    <property type="match status" value="1"/>
</dbReference>
<dbReference type="NCBIfam" id="NF007385">
    <property type="entry name" value="PRK09906.1"/>
    <property type="match status" value="1"/>
</dbReference>
<dbReference type="SUPFAM" id="SSF53850">
    <property type="entry name" value="Periplasmic binding protein-like II"/>
    <property type="match status" value="1"/>
</dbReference>
<dbReference type="PANTHER" id="PTHR30346:SF0">
    <property type="entry name" value="HCA OPERON TRANSCRIPTIONAL ACTIVATOR HCAR"/>
    <property type="match status" value="1"/>
</dbReference>
<dbReference type="InterPro" id="IPR005119">
    <property type="entry name" value="LysR_subst-bd"/>
</dbReference>
<reference evidence="6" key="1">
    <citation type="submission" date="2015-02" db="EMBL/GenBank/DDBJ databases">
        <title>Sequence analysis of the plasmid encoding blaPER-1 from Vibrio parahaemolyticus.</title>
        <authorList>
            <person name="Li R."/>
            <person name="Chen S."/>
        </authorList>
    </citation>
    <scope>NUCLEOTIDE SEQUENCE</scope>
    <source>
        <strain evidence="6">2011VPH2</strain>
        <plasmid evidence="6">pVPH2</plasmid>
    </source>
</reference>
<protein>
    <submittedName>
        <fullName evidence="6">Transcriptional regulator</fullName>
    </submittedName>
</protein>
<dbReference type="AlphaFoldDB" id="A0A162CDG1"/>
<proteinExistence type="inferred from homology"/>